<sequence>MPLQPTIQDILQNEFSPPLDTSLIAAIVADYVSGDEVNREDELRQLREVLSNLASSAEKELVDSDEQTPSSFPHLNVSPASYADDTSSSFDYSTTDNSGYTSTSSGSDGTGQPFSHPLGFLRALFPQISADRLKTILASHDGRIDDLDMEALVEEVLTTEYMRELEERGLDETDSQEFGYEAPWELVERKKKGVPKQKKHFKKGTTFTLVDIRQQQHARPTASGHRTPVPDPWTQLASVASHLATLIPSQSVLYFQSVFHSPKYSSPSQALRAALVQIARQVSKNSNDELTEEESPLLFSMFEILTTSQNYADLNVEARDQLLEDALFALRATGGDPNIALDIVQILVELDADITTKEFAWGVYHQQAPQLKSTAKLPSGPPNIPPPPNIKRGSQTLSSSPISERLRESPNVWKTIPVKPSPDGPHPLDGVIRAYSNHTPTKPARKVRGGGNGDGKGGKGDVGELHTSINSSSKVVEARRQWELQEQRRAALREAGKAWQKGTSKNRGGEIAFYFAERARELQEQVQKEQLQRAREMVMGSRSVKLHSDLIDLHGLIVVEAVAISREYLSEYFNDKPVKIITGRGNHSSNGVGVLGPAVKNALVSDGWIVDTIDGGLVVRGHSR</sequence>
<dbReference type="GO" id="GO:0004519">
    <property type="term" value="F:endonuclease activity"/>
    <property type="evidence" value="ECO:0007669"/>
    <property type="project" value="TreeGrafter"/>
</dbReference>
<dbReference type="SUPFAM" id="SSF160443">
    <property type="entry name" value="SMR domain-like"/>
    <property type="match status" value="1"/>
</dbReference>
<evidence type="ECO:0000256" key="1">
    <source>
        <dbReference type="SAM" id="MobiDB-lite"/>
    </source>
</evidence>
<dbReference type="PROSITE" id="PS50828">
    <property type="entry name" value="SMR"/>
    <property type="match status" value="1"/>
</dbReference>
<dbReference type="STRING" id="114155.A0A4Q9P4G8"/>
<evidence type="ECO:0000313" key="2">
    <source>
        <dbReference type="EMBL" id="TBU60603.1"/>
    </source>
</evidence>
<gene>
    <name evidence="2" type="ORF">BD310DRAFT_922785</name>
</gene>
<dbReference type="Gene3D" id="3.30.1370.110">
    <property type="match status" value="1"/>
</dbReference>
<dbReference type="CDD" id="cd14279">
    <property type="entry name" value="CUE"/>
    <property type="match status" value="1"/>
</dbReference>
<dbReference type="SMART" id="SM00463">
    <property type="entry name" value="SMR"/>
    <property type="match status" value="1"/>
</dbReference>
<keyword evidence="3" id="KW-1185">Reference proteome</keyword>
<organism evidence="2 3">
    <name type="scientific">Dichomitus squalens</name>
    <dbReference type="NCBI Taxonomy" id="114155"/>
    <lineage>
        <taxon>Eukaryota</taxon>
        <taxon>Fungi</taxon>
        <taxon>Dikarya</taxon>
        <taxon>Basidiomycota</taxon>
        <taxon>Agaricomycotina</taxon>
        <taxon>Agaricomycetes</taxon>
        <taxon>Polyporales</taxon>
        <taxon>Polyporaceae</taxon>
        <taxon>Dichomitus</taxon>
    </lineage>
</organism>
<proteinExistence type="predicted"/>
<dbReference type="AlphaFoldDB" id="A0A4Q9P4G8"/>
<evidence type="ECO:0000313" key="3">
    <source>
        <dbReference type="Proteomes" id="UP000292082"/>
    </source>
</evidence>
<feature type="compositionally biased region" description="Pro residues" evidence="1">
    <location>
        <begin position="379"/>
        <end position="389"/>
    </location>
</feature>
<dbReference type="Proteomes" id="UP000292082">
    <property type="component" value="Unassembled WGS sequence"/>
</dbReference>
<feature type="compositionally biased region" description="Low complexity" evidence="1">
    <location>
        <begin position="80"/>
        <end position="111"/>
    </location>
</feature>
<feature type="compositionally biased region" description="Polar residues" evidence="1">
    <location>
        <begin position="392"/>
        <end position="402"/>
    </location>
</feature>
<reference evidence="2 3" key="1">
    <citation type="submission" date="2019-01" db="EMBL/GenBank/DDBJ databases">
        <title>Draft genome sequences of three monokaryotic isolates of the white-rot basidiomycete fungus Dichomitus squalens.</title>
        <authorList>
            <consortium name="DOE Joint Genome Institute"/>
            <person name="Lopez S.C."/>
            <person name="Andreopoulos B."/>
            <person name="Pangilinan J."/>
            <person name="Lipzen A."/>
            <person name="Riley R."/>
            <person name="Ahrendt S."/>
            <person name="Ng V."/>
            <person name="Barry K."/>
            <person name="Daum C."/>
            <person name="Grigoriev I.V."/>
            <person name="Hilden K.S."/>
            <person name="Makela M.R."/>
            <person name="de Vries R.P."/>
        </authorList>
    </citation>
    <scope>NUCLEOTIDE SEQUENCE [LARGE SCALE GENOMIC DNA]</scope>
    <source>
        <strain evidence="2 3">CBS 464.89</strain>
    </source>
</reference>
<dbReference type="PANTHER" id="PTHR46535:SF1">
    <property type="entry name" value="NEDD4-BINDING PROTEIN 2"/>
    <property type="match status" value="1"/>
</dbReference>
<dbReference type="InterPro" id="IPR052772">
    <property type="entry name" value="Endo/PolyKinase_Domain-Protein"/>
</dbReference>
<dbReference type="InterPro" id="IPR036063">
    <property type="entry name" value="Smr_dom_sf"/>
</dbReference>
<dbReference type="EMBL" id="ML145104">
    <property type="protein sequence ID" value="TBU60603.1"/>
    <property type="molecule type" value="Genomic_DNA"/>
</dbReference>
<feature type="region of interest" description="Disordered" evidence="1">
    <location>
        <begin position="372"/>
        <end position="409"/>
    </location>
</feature>
<dbReference type="InterPro" id="IPR002625">
    <property type="entry name" value="Smr_dom"/>
</dbReference>
<feature type="region of interest" description="Disordered" evidence="1">
    <location>
        <begin position="60"/>
        <end position="113"/>
    </location>
</feature>
<protein>
    <submittedName>
        <fullName evidence="2">Uncharacterized protein</fullName>
    </submittedName>
</protein>
<feature type="region of interest" description="Disordered" evidence="1">
    <location>
        <begin position="436"/>
        <end position="466"/>
    </location>
</feature>
<dbReference type="Pfam" id="PF01713">
    <property type="entry name" value="Smr"/>
    <property type="match status" value="1"/>
</dbReference>
<name>A0A4Q9P4G8_9APHY</name>
<dbReference type="PANTHER" id="PTHR46535">
    <property type="entry name" value="NEDD4-BINDING PROTEIN 2"/>
    <property type="match status" value="1"/>
</dbReference>
<accession>A0A4Q9P4G8</accession>
<dbReference type="GO" id="GO:0005634">
    <property type="term" value="C:nucleus"/>
    <property type="evidence" value="ECO:0007669"/>
    <property type="project" value="TreeGrafter"/>
</dbReference>